<sequence>MPKLSSDHIGDDNLVLVHYLNSIAIVDREDLNRAYNSAIDFFRTLLPSIQPQDTHRIKLMVQIHGNIVAVSPRAWTSFCRNRSITDITLIQRRPTKTLVIYVETLTGGRYTLNVASTSTVYDVKLAVESILDECTDDHKLLLDGSQLIESQSLRSYGIDSESTVLLVPTLRGGKPVIYLTSPIQIDATVRVSLTKDWSFSALYPVVPSVPSRSGESATWNVQVRPDGVLQEIDSGTEVPYLFWEALTNTASISTTEDGQMSPPPSPLMSNGFNPCRANSLFSAQTCVALTIKDTPQYLDRALKDLGLNIEARASFITYWLPSFLKHENILLTFVSMDAYEKAAPLDVSPAPDVVTRVFMVFKRLCSEELDLWEESRTTPVEEWRNVIGVPTKELQDDARLFRVLEWGGMEVV</sequence>
<dbReference type="EMBL" id="KN880721">
    <property type="protein sequence ID" value="KIY63108.1"/>
    <property type="molecule type" value="Genomic_DNA"/>
</dbReference>
<proteinExistence type="predicted"/>
<evidence type="ECO:0000259" key="1">
    <source>
        <dbReference type="PROSITE" id="PS50053"/>
    </source>
</evidence>
<dbReference type="OrthoDB" id="428577at2759"/>
<accession>A0A0D7AXK4</accession>
<feature type="domain" description="Ubiquitin-like" evidence="1">
    <location>
        <begin position="98"/>
        <end position="173"/>
    </location>
</feature>
<organism evidence="2 3">
    <name type="scientific">Cylindrobasidium torrendii FP15055 ss-10</name>
    <dbReference type="NCBI Taxonomy" id="1314674"/>
    <lineage>
        <taxon>Eukaryota</taxon>
        <taxon>Fungi</taxon>
        <taxon>Dikarya</taxon>
        <taxon>Basidiomycota</taxon>
        <taxon>Agaricomycotina</taxon>
        <taxon>Agaricomycetes</taxon>
        <taxon>Agaricomycetidae</taxon>
        <taxon>Agaricales</taxon>
        <taxon>Marasmiineae</taxon>
        <taxon>Physalacriaceae</taxon>
        <taxon>Cylindrobasidium</taxon>
    </lineage>
</organism>
<dbReference type="SMART" id="SM00213">
    <property type="entry name" value="UBQ"/>
    <property type="match status" value="1"/>
</dbReference>
<dbReference type="Pfam" id="PF00240">
    <property type="entry name" value="ubiquitin"/>
    <property type="match status" value="1"/>
</dbReference>
<evidence type="ECO:0000313" key="2">
    <source>
        <dbReference type="EMBL" id="KIY63108.1"/>
    </source>
</evidence>
<dbReference type="STRING" id="1314674.A0A0D7AXK4"/>
<dbReference type="CDD" id="cd17039">
    <property type="entry name" value="Ubl_ubiquitin_like"/>
    <property type="match status" value="1"/>
</dbReference>
<dbReference type="Proteomes" id="UP000054007">
    <property type="component" value="Unassembled WGS sequence"/>
</dbReference>
<dbReference type="SUPFAM" id="SSF54236">
    <property type="entry name" value="Ubiquitin-like"/>
    <property type="match status" value="1"/>
</dbReference>
<dbReference type="InterPro" id="IPR000626">
    <property type="entry name" value="Ubiquitin-like_dom"/>
</dbReference>
<dbReference type="InterPro" id="IPR029071">
    <property type="entry name" value="Ubiquitin-like_domsf"/>
</dbReference>
<gene>
    <name evidence="2" type="ORF">CYLTODRAFT_494168</name>
</gene>
<evidence type="ECO:0000313" key="3">
    <source>
        <dbReference type="Proteomes" id="UP000054007"/>
    </source>
</evidence>
<dbReference type="PROSITE" id="PS50053">
    <property type="entry name" value="UBIQUITIN_2"/>
    <property type="match status" value="1"/>
</dbReference>
<name>A0A0D7AXK4_9AGAR</name>
<reference evidence="2 3" key="1">
    <citation type="journal article" date="2015" name="Fungal Genet. Biol.">
        <title>Evolution of novel wood decay mechanisms in Agaricales revealed by the genome sequences of Fistulina hepatica and Cylindrobasidium torrendii.</title>
        <authorList>
            <person name="Floudas D."/>
            <person name="Held B.W."/>
            <person name="Riley R."/>
            <person name="Nagy L.G."/>
            <person name="Koehler G."/>
            <person name="Ransdell A.S."/>
            <person name="Younus H."/>
            <person name="Chow J."/>
            <person name="Chiniquy J."/>
            <person name="Lipzen A."/>
            <person name="Tritt A."/>
            <person name="Sun H."/>
            <person name="Haridas S."/>
            <person name="LaButti K."/>
            <person name="Ohm R.A."/>
            <person name="Kues U."/>
            <person name="Blanchette R.A."/>
            <person name="Grigoriev I.V."/>
            <person name="Minto R.E."/>
            <person name="Hibbett D.S."/>
        </authorList>
    </citation>
    <scope>NUCLEOTIDE SEQUENCE [LARGE SCALE GENOMIC DNA]</scope>
    <source>
        <strain evidence="2 3">FP15055 ss-10</strain>
    </source>
</reference>
<protein>
    <recommendedName>
        <fullName evidence="1">Ubiquitin-like domain-containing protein</fullName>
    </recommendedName>
</protein>
<dbReference type="Gene3D" id="3.10.20.90">
    <property type="entry name" value="Phosphatidylinositol 3-kinase Catalytic Subunit, Chain A, domain 1"/>
    <property type="match status" value="1"/>
</dbReference>
<keyword evidence="3" id="KW-1185">Reference proteome</keyword>
<dbReference type="AlphaFoldDB" id="A0A0D7AXK4"/>